<comment type="caution">
    <text evidence="2">The sequence shown here is derived from an EMBL/GenBank/DDBJ whole genome shotgun (WGS) entry which is preliminary data.</text>
</comment>
<dbReference type="Pfam" id="PF01663">
    <property type="entry name" value="Phosphodiest"/>
    <property type="match status" value="1"/>
</dbReference>
<proteinExistence type="predicted"/>
<dbReference type="AlphaFoldDB" id="A0A8G2HW90"/>
<dbReference type="RefSeq" id="WP_255312906.1">
    <property type="nucleotide sequence ID" value="NZ_JACHMA010000001.1"/>
</dbReference>
<sequence length="414" mass="44769">MKPTDSQYAFIQPPQTPGSDTSLAGILAETFDTDALDATGVSKHLVLVVIDGLGWWNLQEYLGHAPNLRSLIRLAPHESGKKPKPTAQPDPAIQPHPHASQSTPTKLFASNTARSVFPATTAAAITSLLTGAAPGAHNMLSYQVFDPKVDQRFNLISFEGYPGKVEDFQNHPTWFEQLTARGAKTFALGPKRFIGGGLTRAALRGAEYVAVDALEERARRAALCGAQGTMTYLYMAEVDHAGHSHGVGSEPWLGAVEIIDRAVGVLLEELHADTEVLITADHGMLNTCAELTYDLATFPLADCLTQVSGEGRVLHLRVTPGQISRVQESLSEILAPYSPDTLVLTREQTMALFAQYNGVGVVRPELLGDVVIVSGGCSQVLDSRFFQPQTFAMKGIHGSLTEVEMRIPQLRYIC</sequence>
<dbReference type="InterPro" id="IPR017850">
    <property type="entry name" value="Alkaline_phosphatase_core_sf"/>
</dbReference>
<dbReference type="PANTHER" id="PTHR10151">
    <property type="entry name" value="ECTONUCLEOTIDE PYROPHOSPHATASE/PHOSPHODIESTERASE"/>
    <property type="match status" value="1"/>
</dbReference>
<dbReference type="InterPro" id="IPR002591">
    <property type="entry name" value="Phosphodiest/P_Trfase"/>
</dbReference>
<feature type="region of interest" description="Disordered" evidence="1">
    <location>
        <begin position="77"/>
        <end position="105"/>
    </location>
</feature>
<dbReference type="GeneID" id="61167867"/>
<organism evidence="2 3">
    <name type="scientific">Mobiluncus mulieris</name>
    <dbReference type="NCBI Taxonomy" id="2052"/>
    <lineage>
        <taxon>Bacteria</taxon>
        <taxon>Bacillati</taxon>
        <taxon>Actinomycetota</taxon>
        <taxon>Actinomycetes</taxon>
        <taxon>Actinomycetales</taxon>
        <taxon>Actinomycetaceae</taxon>
        <taxon>Mobiluncus</taxon>
    </lineage>
</organism>
<evidence type="ECO:0000313" key="3">
    <source>
        <dbReference type="Proteomes" id="UP000255284"/>
    </source>
</evidence>
<evidence type="ECO:0000313" key="2">
    <source>
        <dbReference type="EMBL" id="STO17491.1"/>
    </source>
</evidence>
<protein>
    <submittedName>
        <fullName evidence="2">Type I phosphodiesterase / nucleotide pyrophosphatase</fullName>
    </submittedName>
</protein>
<dbReference type="Gene3D" id="3.40.720.10">
    <property type="entry name" value="Alkaline Phosphatase, subunit A"/>
    <property type="match status" value="1"/>
</dbReference>
<reference evidence="2 3" key="1">
    <citation type="submission" date="2018-06" db="EMBL/GenBank/DDBJ databases">
        <authorList>
            <consortium name="Pathogen Informatics"/>
            <person name="Doyle S."/>
        </authorList>
    </citation>
    <scope>NUCLEOTIDE SEQUENCE [LARGE SCALE GENOMIC DNA]</scope>
    <source>
        <strain evidence="2 3">NCTC11819</strain>
    </source>
</reference>
<dbReference type="Proteomes" id="UP000255284">
    <property type="component" value="Unassembled WGS sequence"/>
</dbReference>
<dbReference type="EMBL" id="UGGQ01000006">
    <property type="protein sequence ID" value="STO17491.1"/>
    <property type="molecule type" value="Genomic_DNA"/>
</dbReference>
<dbReference type="SUPFAM" id="SSF53649">
    <property type="entry name" value="Alkaline phosphatase-like"/>
    <property type="match status" value="1"/>
</dbReference>
<name>A0A8G2HW90_9ACTO</name>
<gene>
    <name evidence="2" type="ORF">NCTC11819_02085</name>
</gene>
<evidence type="ECO:0000256" key="1">
    <source>
        <dbReference type="SAM" id="MobiDB-lite"/>
    </source>
</evidence>
<dbReference type="PANTHER" id="PTHR10151:SF120">
    <property type="entry name" value="BIS(5'-ADENOSYL)-TRIPHOSPHATASE"/>
    <property type="match status" value="1"/>
</dbReference>
<dbReference type="GO" id="GO:0016787">
    <property type="term" value="F:hydrolase activity"/>
    <property type="evidence" value="ECO:0007669"/>
    <property type="project" value="UniProtKB-ARBA"/>
</dbReference>
<accession>A0A8G2HW90</accession>